<dbReference type="EMBL" id="CP053538">
    <property type="protein sequence ID" value="QJX46573.1"/>
    <property type="molecule type" value="Genomic_DNA"/>
</dbReference>
<accession>A0A6M6BH39</accession>
<dbReference type="RefSeq" id="WP_171590682.1">
    <property type="nucleotide sequence ID" value="NZ_CP053538.1"/>
</dbReference>
<dbReference type="AlphaFoldDB" id="A0A6M6BH39"/>
<evidence type="ECO:0000256" key="1">
    <source>
        <dbReference type="ARBA" id="ARBA00009766"/>
    </source>
</evidence>
<dbReference type="Pfam" id="PF07012">
    <property type="entry name" value="Curlin_rpt"/>
    <property type="match status" value="1"/>
</dbReference>
<dbReference type="Proteomes" id="UP000501623">
    <property type="component" value="Chromosome"/>
</dbReference>
<evidence type="ECO:0000256" key="2">
    <source>
        <dbReference type="ARBA" id="ARBA00022729"/>
    </source>
</evidence>
<evidence type="ECO:0008006" key="5">
    <source>
        <dbReference type="Google" id="ProtNLM"/>
    </source>
</evidence>
<proteinExistence type="inferred from homology"/>
<sequence>MHYIRTLLVAGIVSIGAGTGAVAQQLGRSEAATAEQRLAEDIGADWRNLPVVLQNVQNLSEIVQKGDNNKASTIQNNPGNTANQAYIMQVGDYNEAMLRQMGSGNATRITQDGNDNKVTSAVKGDNNTTELNQYGDGNQLLRDVITNGADVKLTQTGNNNALIQRGTETLAPPKYEVDMRGNGIKLTIEQGRIGQ</sequence>
<dbReference type="GO" id="GO:0007155">
    <property type="term" value="P:cell adhesion"/>
    <property type="evidence" value="ECO:0007669"/>
    <property type="project" value="InterPro"/>
</dbReference>
<evidence type="ECO:0000313" key="3">
    <source>
        <dbReference type="EMBL" id="QJX46573.1"/>
    </source>
</evidence>
<dbReference type="InterPro" id="IPR009742">
    <property type="entry name" value="Curlin_rpt"/>
</dbReference>
<protein>
    <recommendedName>
        <fullName evidence="5">Curlin</fullName>
    </recommendedName>
</protein>
<name>A0A6M6BH39_9BACT</name>
<comment type="similarity">
    <text evidence="1">Belongs to the CsgA/CsgB family.</text>
</comment>
<reference evidence="3 4" key="1">
    <citation type="submission" date="2020-05" db="EMBL/GenBank/DDBJ databases">
        <title>Complete genome sequence of Hymenobacter sp. TS19 in Coasted Sand Dune.</title>
        <authorList>
            <person name="Lee J.-H."/>
            <person name="Jung J.-H."/>
            <person name="Jeong S."/>
            <person name="Zhao L."/>
            <person name="Kim M.-K."/>
            <person name="Seo H.-S."/>
            <person name="Lim S."/>
        </authorList>
    </citation>
    <scope>NUCLEOTIDE SEQUENCE [LARGE SCALE GENOMIC DNA]</scope>
    <source>
        <strain evidence="3 4">TS19</strain>
    </source>
</reference>
<dbReference type="KEGG" id="hts:HMJ29_06325"/>
<keyword evidence="4" id="KW-1185">Reference proteome</keyword>
<keyword evidence="2" id="KW-0732">Signal</keyword>
<dbReference type="GO" id="GO:0009289">
    <property type="term" value="C:pilus"/>
    <property type="evidence" value="ECO:0007669"/>
    <property type="project" value="InterPro"/>
</dbReference>
<organism evidence="3 4">
    <name type="scientific">Hymenobacter taeanensis</name>
    <dbReference type="NCBI Taxonomy" id="2735321"/>
    <lineage>
        <taxon>Bacteria</taxon>
        <taxon>Pseudomonadati</taxon>
        <taxon>Bacteroidota</taxon>
        <taxon>Cytophagia</taxon>
        <taxon>Cytophagales</taxon>
        <taxon>Hymenobacteraceae</taxon>
        <taxon>Hymenobacter</taxon>
    </lineage>
</organism>
<evidence type="ECO:0000313" key="4">
    <source>
        <dbReference type="Proteomes" id="UP000501623"/>
    </source>
</evidence>
<gene>
    <name evidence="3" type="ORF">HMJ29_06325</name>
</gene>